<gene>
    <name evidence="3" type="ORF">BD410DRAFT_836344</name>
</gene>
<dbReference type="InterPro" id="IPR040314">
    <property type="entry name" value="DOP1"/>
</dbReference>
<organism evidence="3 4">
    <name type="scientific">Rickenella mellea</name>
    <dbReference type="NCBI Taxonomy" id="50990"/>
    <lineage>
        <taxon>Eukaryota</taxon>
        <taxon>Fungi</taxon>
        <taxon>Dikarya</taxon>
        <taxon>Basidiomycota</taxon>
        <taxon>Agaricomycotina</taxon>
        <taxon>Agaricomycetes</taxon>
        <taxon>Hymenochaetales</taxon>
        <taxon>Rickenellaceae</taxon>
        <taxon>Rickenella</taxon>
    </lineage>
</organism>
<reference evidence="3 4" key="1">
    <citation type="submission" date="2018-06" db="EMBL/GenBank/DDBJ databases">
        <title>A transcriptomic atlas of mushroom development highlights an independent origin of complex multicellularity.</title>
        <authorList>
            <consortium name="DOE Joint Genome Institute"/>
            <person name="Krizsan K."/>
            <person name="Almasi E."/>
            <person name="Merenyi Z."/>
            <person name="Sahu N."/>
            <person name="Viragh M."/>
            <person name="Koszo T."/>
            <person name="Mondo S."/>
            <person name="Kiss B."/>
            <person name="Balint B."/>
            <person name="Kues U."/>
            <person name="Barry K."/>
            <person name="Hegedus J.C."/>
            <person name="Henrissat B."/>
            <person name="Johnson J."/>
            <person name="Lipzen A."/>
            <person name="Ohm R."/>
            <person name="Nagy I."/>
            <person name="Pangilinan J."/>
            <person name="Yan J."/>
            <person name="Xiong Y."/>
            <person name="Grigoriev I.V."/>
            <person name="Hibbett D.S."/>
            <person name="Nagy L.G."/>
        </authorList>
    </citation>
    <scope>NUCLEOTIDE SEQUENCE [LARGE SCALE GENOMIC DNA]</scope>
    <source>
        <strain evidence="3 4">SZMC22713</strain>
    </source>
</reference>
<dbReference type="STRING" id="50990.A0A4Y7QGJ2"/>
<evidence type="ECO:0000313" key="4">
    <source>
        <dbReference type="Proteomes" id="UP000294933"/>
    </source>
</evidence>
<evidence type="ECO:0000259" key="2">
    <source>
        <dbReference type="Pfam" id="PF24598"/>
    </source>
</evidence>
<dbReference type="OrthoDB" id="297643at2759"/>
<dbReference type="PANTHER" id="PTHR14042">
    <property type="entry name" value="DOPEY-RELATED"/>
    <property type="match status" value="1"/>
</dbReference>
<dbReference type="Pfam" id="PF24598">
    <property type="entry name" value="DOP1_C"/>
    <property type="match status" value="1"/>
</dbReference>
<evidence type="ECO:0000256" key="1">
    <source>
        <dbReference type="SAM" id="MobiDB-lite"/>
    </source>
</evidence>
<dbReference type="PANTHER" id="PTHR14042:SF24">
    <property type="entry name" value="PROTEIN DOPEY-1 HOMOLOG"/>
    <property type="match status" value="1"/>
</dbReference>
<dbReference type="InterPro" id="IPR056457">
    <property type="entry name" value="DOP1_C"/>
</dbReference>
<dbReference type="GO" id="GO:0005829">
    <property type="term" value="C:cytosol"/>
    <property type="evidence" value="ECO:0007669"/>
    <property type="project" value="GOC"/>
</dbReference>
<name>A0A4Y7QGJ2_9AGAM</name>
<dbReference type="VEuPathDB" id="FungiDB:BD410DRAFT_836344"/>
<proteinExistence type="predicted"/>
<dbReference type="Proteomes" id="UP000294933">
    <property type="component" value="Unassembled WGS sequence"/>
</dbReference>
<dbReference type="EMBL" id="ML170161">
    <property type="protein sequence ID" value="TDL26456.1"/>
    <property type="molecule type" value="Genomic_DNA"/>
</dbReference>
<sequence length="238" mass="26781">MSRIPAAIKSWRSPVTELFNDNRFFNARPDAGRKWQPIVKALIDADKTSFGELLGKIGTAPSANIFTNRAYETLLRSMNLRRLSYVVFAAEKNHFLAQLPAIQEKLVDTLRNVHASVIESEVYLCIRVLLCRLSPHNLTSFWPVLLTEMFRIFDEIVVDPPSDGSDDLQSILSANCLTSCSFSRRRNFKLDRPDGSFPEALMDQLAEITGNLPATEAKAGDSRSDMESSIVLSSRDRR</sequence>
<accession>A0A4Y7QGJ2</accession>
<protein>
    <recommendedName>
        <fullName evidence="2">DOP1-like C-terminal domain-containing protein</fullName>
    </recommendedName>
</protein>
<dbReference type="GO" id="GO:0005802">
    <property type="term" value="C:trans-Golgi network"/>
    <property type="evidence" value="ECO:0007669"/>
    <property type="project" value="TreeGrafter"/>
</dbReference>
<keyword evidence="4" id="KW-1185">Reference proteome</keyword>
<feature type="region of interest" description="Disordered" evidence="1">
    <location>
        <begin position="213"/>
        <end position="238"/>
    </location>
</feature>
<evidence type="ECO:0000313" key="3">
    <source>
        <dbReference type="EMBL" id="TDL26456.1"/>
    </source>
</evidence>
<dbReference type="AlphaFoldDB" id="A0A4Y7QGJ2"/>
<dbReference type="GO" id="GO:0006895">
    <property type="term" value="P:Golgi to endosome transport"/>
    <property type="evidence" value="ECO:0007669"/>
    <property type="project" value="InterPro"/>
</dbReference>
<dbReference type="GO" id="GO:0005768">
    <property type="term" value="C:endosome"/>
    <property type="evidence" value="ECO:0007669"/>
    <property type="project" value="TreeGrafter"/>
</dbReference>
<feature type="domain" description="DOP1-like C-terminal" evidence="2">
    <location>
        <begin position="1"/>
        <end position="174"/>
    </location>
</feature>